<evidence type="ECO:0000313" key="2">
    <source>
        <dbReference type="Proteomes" id="UP000028341"/>
    </source>
</evidence>
<gene>
    <name evidence="1" type="ORF">BU52_32990</name>
</gene>
<dbReference type="EMBL" id="JFCB01000057">
    <property type="protein sequence ID" value="KES02970.1"/>
    <property type="molecule type" value="Genomic_DNA"/>
</dbReference>
<keyword evidence="2" id="KW-1185">Reference proteome</keyword>
<dbReference type="Pfam" id="PF19979">
    <property type="entry name" value="DUF6415"/>
    <property type="match status" value="1"/>
</dbReference>
<accession>A0A081XHE7</accession>
<dbReference type="InterPro" id="IPR046300">
    <property type="entry name" value="DUF6415"/>
</dbReference>
<sequence>MTAPGTGRRFTRPVRPWTPSLTRGELATVLNRLRSWNPFDGGTLLDDVAVVLDDVPPAEEATEEIAERLHGHLMRLVNIAVAAEAERDPAAAQLIQHARTLRGEDLPGDHGEAIVHLRRLGWTANELLERLVAVRCLKEAE</sequence>
<dbReference type="RefSeq" id="WP_051858761.1">
    <property type="nucleotide sequence ID" value="NZ_JBFADL010000036.1"/>
</dbReference>
<comment type="caution">
    <text evidence="1">The sequence shown here is derived from an EMBL/GenBank/DDBJ whole genome shotgun (WGS) entry which is preliminary data.</text>
</comment>
<name>A0A081XHE7_STRTO</name>
<reference evidence="1 2" key="1">
    <citation type="submission" date="2014-02" db="EMBL/GenBank/DDBJ databases">
        <title>The genome announcement of Streptomyces toyocaensis NRRL15009.</title>
        <authorList>
            <person name="Hong H.-J."/>
            <person name="Kwun M.J."/>
        </authorList>
    </citation>
    <scope>NUCLEOTIDE SEQUENCE [LARGE SCALE GENOMIC DNA]</scope>
    <source>
        <strain evidence="1 2">NRRL 15009</strain>
    </source>
</reference>
<dbReference type="eggNOG" id="ENOG5030MSJ">
    <property type="taxonomic scope" value="Bacteria"/>
</dbReference>
<organism evidence="1 2">
    <name type="scientific">Streptomyces toyocaensis</name>
    <dbReference type="NCBI Taxonomy" id="55952"/>
    <lineage>
        <taxon>Bacteria</taxon>
        <taxon>Bacillati</taxon>
        <taxon>Actinomycetota</taxon>
        <taxon>Actinomycetes</taxon>
        <taxon>Kitasatosporales</taxon>
        <taxon>Streptomycetaceae</taxon>
        <taxon>Streptomyces</taxon>
    </lineage>
</organism>
<proteinExistence type="predicted"/>
<protein>
    <submittedName>
        <fullName evidence="1">Uncharacterized protein</fullName>
    </submittedName>
</protein>
<dbReference type="AlphaFoldDB" id="A0A081XHE7"/>
<dbReference type="Proteomes" id="UP000028341">
    <property type="component" value="Unassembled WGS sequence"/>
</dbReference>
<dbReference type="STRING" id="55952.BU52_32990"/>
<evidence type="ECO:0000313" key="1">
    <source>
        <dbReference type="EMBL" id="KES02970.1"/>
    </source>
</evidence>